<dbReference type="InterPro" id="IPR000515">
    <property type="entry name" value="MetI-like"/>
</dbReference>
<evidence type="ECO:0000256" key="3">
    <source>
        <dbReference type="ARBA" id="ARBA00022475"/>
    </source>
</evidence>
<evidence type="ECO:0000256" key="2">
    <source>
        <dbReference type="ARBA" id="ARBA00022448"/>
    </source>
</evidence>
<feature type="domain" description="ABC transmembrane type-1" evidence="8">
    <location>
        <begin position="49"/>
        <end position="238"/>
    </location>
</feature>
<keyword evidence="4 7" id="KW-0812">Transmembrane</keyword>
<organism evidence="9 10">
    <name type="scientific">Peribacillus loiseleuriae</name>
    <dbReference type="NCBI Taxonomy" id="1679170"/>
    <lineage>
        <taxon>Bacteria</taxon>
        <taxon>Bacillati</taxon>
        <taxon>Bacillota</taxon>
        <taxon>Bacilli</taxon>
        <taxon>Bacillales</taxon>
        <taxon>Bacillaceae</taxon>
        <taxon>Peribacillus</taxon>
    </lineage>
</organism>
<comment type="subcellular location">
    <subcellularLocation>
        <location evidence="1 7">Cell membrane</location>
        <topology evidence="1 7">Multi-pass membrane protein</topology>
    </subcellularLocation>
</comment>
<keyword evidence="10" id="KW-1185">Reference proteome</keyword>
<dbReference type="EMBL" id="LFZW01000001">
    <property type="protein sequence ID" value="KMY52163.1"/>
    <property type="molecule type" value="Genomic_DNA"/>
</dbReference>
<dbReference type="PATRIC" id="fig|1679170.3.peg.183"/>
<feature type="transmembrane region" description="Helical" evidence="7">
    <location>
        <begin position="159"/>
        <end position="181"/>
    </location>
</feature>
<dbReference type="PROSITE" id="PS50928">
    <property type="entry name" value="ABC_TM1"/>
    <property type="match status" value="1"/>
</dbReference>
<dbReference type="PANTHER" id="PTHR43744">
    <property type="entry name" value="ABC TRANSPORTER PERMEASE PROTEIN MG189-RELATED-RELATED"/>
    <property type="match status" value="1"/>
</dbReference>
<feature type="transmembrane region" description="Helical" evidence="7">
    <location>
        <begin position="86"/>
        <end position="114"/>
    </location>
</feature>
<comment type="caution">
    <text evidence="9">The sequence shown here is derived from an EMBL/GenBank/DDBJ whole genome shotgun (WGS) entry which is preliminary data.</text>
</comment>
<dbReference type="SUPFAM" id="SSF161098">
    <property type="entry name" value="MetI-like"/>
    <property type="match status" value="1"/>
</dbReference>
<dbReference type="InterPro" id="IPR035906">
    <property type="entry name" value="MetI-like_sf"/>
</dbReference>
<keyword evidence="3" id="KW-1003">Cell membrane</keyword>
<evidence type="ECO:0000256" key="6">
    <source>
        <dbReference type="ARBA" id="ARBA00023136"/>
    </source>
</evidence>
<keyword evidence="2 7" id="KW-0813">Transport</keyword>
<keyword evidence="5 7" id="KW-1133">Transmembrane helix</keyword>
<dbReference type="AlphaFoldDB" id="A0A0K9GZS8"/>
<keyword evidence="6 7" id="KW-0472">Membrane</keyword>
<sequence length="253" mass="28314">MILPFVWMISTSLKAPNEVMIMPPKWIPDIFHWDNYVTAWTMAPFARYTLNSLVVVIASTIGELITTILAAYAFSRINFYGRDIAFAVLLGTMMVPGEVLLIPNFVTLANLGWIDQYEALIIPWLASIFSIFLLRQFFLSIPKELSFAAKIDGCSDFRFLWSIMVPLAKPALITIALLKAIGSWNAFLWPLIVTSSENMRTLPVGLTSFSTDAGTMYELLMAASTMIILPMIILYIILQKYIIEGVARAGIKG</sequence>
<evidence type="ECO:0000256" key="7">
    <source>
        <dbReference type="RuleBase" id="RU363032"/>
    </source>
</evidence>
<evidence type="ECO:0000313" key="9">
    <source>
        <dbReference type="EMBL" id="KMY52163.1"/>
    </source>
</evidence>
<dbReference type="GO" id="GO:0005886">
    <property type="term" value="C:plasma membrane"/>
    <property type="evidence" value="ECO:0007669"/>
    <property type="project" value="UniProtKB-SubCell"/>
</dbReference>
<dbReference type="Proteomes" id="UP000037146">
    <property type="component" value="Unassembled WGS sequence"/>
</dbReference>
<evidence type="ECO:0000256" key="5">
    <source>
        <dbReference type="ARBA" id="ARBA00022989"/>
    </source>
</evidence>
<reference evidence="10" key="1">
    <citation type="submission" date="2015-07" db="EMBL/GenBank/DDBJ databases">
        <title>Genome sequencing project for genomic taxonomy and phylogenomics of Bacillus-like bacteria.</title>
        <authorList>
            <person name="Liu B."/>
            <person name="Wang J."/>
            <person name="Zhu Y."/>
            <person name="Liu G."/>
            <person name="Chen Q."/>
            <person name="Chen Z."/>
            <person name="Lan J."/>
            <person name="Che J."/>
            <person name="Ge C."/>
            <person name="Shi H."/>
            <person name="Pan Z."/>
            <person name="Liu X."/>
        </authorList>
    </citation>
    <scope>NUCLEOTIDE SEQUENCE [LARGE SCALE GENOMIC DNA]</scope>
    <source>
        <strain evidence="10">FJAT-27997</strain>
    </source>
</reference>
<feature type="transmembrane region" description="Helical" evidence="7">
    <location>
        <begin position="219"/>
        <end position="238"/>
    </location>
</feature>
<protein>
    <submittedName>
        <fullName evidence="9">ABC transporter permease</fullName>
    </submittedName>
</protein>
<name>A0A0K9GZS8_9BACI</name>
<comment type="similarity">
    <text evidence="7">Belongs to the binding-protein-dependent transport system permease family.</text>
</comment>
<dbReference type="Gene3D" id="1.10.3720.10">
    <property type="entry name" value="MetI-like"/>
    <property type="match status" value="1"/>
</dbReference>
<gene>
    <name evidence="9" type="ORF">AC625_01000</name>
</gene>
<dbReference type="GO" id="GO:0055085">
    <property type="term" value="P:transmembrane transport"/>
    <property type="evidence" value="ECO:0007669"/>
    <property type="project" value="InterPro"/>
</dbReference>
<dbReference type="PANTHER" id="PTHR43744:SF12">
    <property type="entry name" value="ABC TRANSPORTER PERMEASE PROTEIN MG189-RELATED"/>
    <property type="match status" value="1"/>
</dbReference>
<evidence type="ECO:0000313" key="10">
    <source>
        <dbReference type="Proteomes" id="UP000037146"/>
    </source>
</evidence>
<feature type="transmembrane region" description="Helical" evidence="7">
    <location>
        <begin position="50"/>
        <end position="74"/>
    </location>
</feature>
<proteinExistence type="inferred from homology"/>
<accession>A0A0K9GZS8</accession>
<evidence type="ECO:0000256" key="4">
    <source>
        <dbReference type="ARBA" id="ARBA00022692"/>
    </source>
</evidence>
<evidence type="ECO:0000259" key="8">
    <source>
        <dbReference type="PROSITE" id="PS50928"/>
    </source>
</evidence>
<evidence type="ECO:0000256" key="1">
    <source>
        <dbReference type="ARBA" id="ARBA00004651"/>
    </source>
</evidence>
<dbReference type="STRING" id="1679170.AC625_01000"/>
<dbReference type="CDD" id="cd06261">
    <property type="entry name" value="TM_PBP2"/>
    <property type="match status" value="1"/>
</dbReference>
<feature type="transmembrane region" description="Helical" evidence="7">
    <location>
        <begin position="120"/>
        <end position="138"/>
    </location>
</feature>
<dbReference type="Pfam" id="PF00528">
    <property type="entry name" value="BPD_transp_1"/>
    <property type="match status" value="1"/>
</dbReference>